<protein>
    <submittedName>
        <fullName evidence="1">Uncharacterized protein</fullName>
    </submittedName>
</protein>
<dbReference type="Proteomes" id="UP000247099">
    <property type="component" value="Unassembled WGS sequence"/>
</dbReference>
<keyword evidence="2" id="KW-1185">Reference proteome</keyword>
<name>A0A317ZER6_9BACT</name>
<evidence type="ECO:0000313" key="1">
    <source>
        <dbReference type="EMBL" id="PXA02827.1"/>
    </source>
</evidence>
<evidence type="ECO:0000313" key="2">
    <source>
        <dbReference type="Proteomes" id="UP000247099"/>
    </source>
</evidence>
<reference evidence="1 2" key="1">
    <citation type="submission" date="2018-05" db="EMBL/GenBank/DDBJ databases">
        <title>Coraliomargarita sinensis sp. nov., isolated from a marine solar saltern.</title>
        <authorList>
            <person name="Zhou L.Y."/>
        </authorList>
    </citation>
    <scope>NUCLEOTIDE SEQUENCE [LARGE SCALE GENOMIC DNA]</scope>
    <source>
        <strain evidence="1 2">WN38</strain>
    </source>
</reference>
<gene>
    <name evidence="1" type="ORF">DDZ13_15125</name>
</gene>
<sequence length="111" mass="12869">MKRAISIIVAVIVVFFLSTALKKSYDRRTCFNSVSVLSEDFYKYYDTHSEWPQTLEDLYGNDLPKVTKNGVQITYDHQDLELNAECEHPSTTVAHGHQISHEAYLKWKESK</sequence>
<dbReference type="EMBL" id="QHJQ01000025">
    <property type="protein sequence ID" value="PXA02827.1"/>
    <property type="molecule type" value="Genomic_DNA"/>
</dbReference>
<dbReference type="RefSeq" id="WP_110132300.1">
    <property type="nucleotide sequence ID" value="NZ_QHJQ01000025.1"/>
</dbReference>
<proteinExistence type="predicted"/>
<organism evidence="1 2">
    <name type="scientific">Coraliomargarita sinensis</name>
    <dbReference type="NCBI Taxonomy" id="2174842"/>
    <lineage>
        <taxon>Bacteria</taxon>
        <taxon>Pseudomonadati</taxon>
        <taxon>Verrucomicrobiota</taxon>
        <taxon>Opitutia</taxon>
        <taxon>Puniceicoccales</taxon>
        <taxon>Coraliomargaritaceae</taxon>
        <taxon>Coraliomargarita</taxon>
    </lineage>
</organism>
<accession>A0A317ZER6</accession>
<dbReference type="AlphaFoldDB" id="A0A317ZER6"/>
<comment type="caution">
    <text evidence="1">The sequence shown here is derived from an EMBL/GenBank/DDBJ whole genome shotgun (WGS) entry which is preliminary data.</text>
</comment>
<dbReference type="InParanoid" id="A0A317ZER6"/>